<evidence type="ECO:0000313" key="4">
    <source>
        <dbReference type="Proteomes" id="UP000323317"/>
    </source>
</evidence>
<protein>
    <submittedName>
        <fullName evidence="3">Uncharacterized protein</fullName>
    </submittedName>
</protein>
<evidence type="ECO:0000256" key="2">
    <source>
        <dbReference type="SAM" id="Phobius"/>
    </source>
</evidence>
<keyword evidence="2" id="KW-0812">Transmembrane</keyword>
<keyword evidence="2" id="KW-1133">Transmembrane helix</keyword>
<organism evidence="3 4">
    <name type="scientific">Rossellomorea vietnamensis</name>
    <dbReference type="NCBI Taxonomy" id="218284"/>
    <lineage>
        <taxon>Bacteria</taxon>
        <taxon>Bacillati</taxon>
        <taxon>Bacillota</taxon>
        <taxon>Bacilli</taxon>
        <taxon>Bacillales</taxon>
        <taxon>Bacillaceae</taxon>
        <taxon>Rossellomorea</taxon>
    </lineage>
</organism>
<dbReference type="EMBL" id="VTEH01000003">
    <property type="protein sequence ID" value="TYR76493.1"/>
    <property type="molecule type" value="Genomic_DNA"/>
</dbReference>
<feature type="transmembrane region" description="Helical" evidence="2">
    <location>
        <begin position="47"/>
        <end position="63"/>
    </location>
</feature>
<sequence>MPVGADQGASTFYTGAAEEAHRPPRGVVRLERKSILFYKATIFEKTAFLKALFVNFVAIYNLIRKIKS</sequence>
<keyword evidence="2" id="KW-0472">Membrane</keyword>
<evidence type="ECO:0000313" key="3">
    <source>
        <dbReference type="EMBL" id="TYR76493.1"/>
    </source>
</evidence>
<accession>A0A5D4KJN9</accession>
<dbReference type="Proteomes" id="UP000323317">
    <property type="component" value="Unassembled WGS sequence"/>
</dbReference>
<feature type="region of interest" description="Disordered" evidence="1">
    <location>
        <begin position="1"/>
        <end position="23"/>
    </location>
</feature>
<dbReference type="AlphaFoldDB" id="A0A5D4KJN9"/>
<evidence type="ECO:0000256" key="1">
    <source>
        <dbReference type="SAM" id="MobiDB-lite"/>
    </source>
</evidence>
<comment type="caution">
    <text evidence="3">The sequence shown here is derived from an EMBL/GenBank/DDBJ whole genome shotgun (WGS) entry which is preliminary data.</text>
</comment>
<proteinExistence type="predicted"/>
<reference evidence="3 4" key="1">
    <citation type="submission" date="2019-08" db="EMBL/GenBank/DDBJ databases">
        <title>Bacillus genomes from the desert of Cuatro Cienegas, Coahuila.</title>
        <authorList>
            <person name="Olmedo-Alvarez G."/>
        </authorList>
    </citation>
    <scope>NUCLEOTIDE SEQUENCE [LARGE SCALE GENOMIC DNA]</scope>
    <source>
        <strain evidence="3 4">CH40_1T</strain>
    </source>
</reference>
<name>A0A5D4KJN9_9BACI</name>
<gene>
    <name evidence="3" type="ORF">FZC79_06315</name>
</gene>